<dbReference type="PANTHER" id="PTHR36166:SF1">
    <property type="entry name" value="SRPBCC DOMAIN-CONTAINING PROTEIN"/>
    <property type="match status" value="1"/>
</dbReference>
<gene>
    <name evidence="1" type="ORF">BDV98DRAFT_608637</name>
</gene>
<accession>A0A5C3Q6T8</accession>
<evidence type="ECO:0000313" key="1">
    <source>
        <dbReference type="EMBL" id="TFK95908.1"/>
    </source>
</evidence>
<dbReference type="SUPFAM" id="SSF55961">
    <property type="entry name" value="Bet v1-like"/>
    <property type="match status" value="1"/>
</dbReference>
<name>A0A5C3Q6T8_9AGAR</name>
<dbReference type="Gene3D" id="3.30.530.20">
    <property type="match status" value="1"/>
</dbReference>
<dbReference type="PANTHER" id="PTHR36166">
    <property type="entry name" value="CHROMOSOME 9, WHOLE GENOME SHOTGUN SEQUENCE"/>
    <property type="match status" value="1"/>
</dbReference>
<dbReference type="STRING" id="1884261.A0A5C3Q6T8"/>
<dbReference type="InterPro" id="IPR019587">
    <property type="entry name" value="Polyketide_cyclase/dehydratase"/>
</dbReference>
<sequence length="152" mass="16805">MGVRIETTPIEINASPERVREVMLEFAKIPEWHQAQFKSLSVPSGKNAKDLVPGDKLDVSLSSGMSFSPTILENTPARLMWRGSLPFIFTGDHAFEFHPSEITPGSTRFAHYEDFSGILSFMMSAKSSSGASAIEGFDKFNKDLKERCESGV</sequence>
<keyword evidence="2" id="KW-1185">Reference proteome</keyword>
<dbReference type="InterPro" id="IPR023393">
    <property type="entry name" value="START-like_dom_sf"/>
</dbReference>
<dbReference type="OrthoDB" id="509124at2759"/>
<protein>
    <recommendedName>
        <fullName evidence="3">Polyketide cyclase/dehydrase</fullName>
    </recommendedName>
</protein>
<evidence type="ECO:0008006" key="3">
    <source>
        <dbReference type="Google" id="ProtNLM"/>
    </source>
</evidence>
<dbReference type="AlphaFoldDB" id="A0A5C3Q6T8"/>
<dbReference type="Pfam" id="PF10604">
    <property type="entry name" value="Polyketide_cyc2"/>
    <property type="match status" value="1"/>
</dbReference>
<dbReference type="Proteomes" id="UP000305067">
    <property type="component" value="Unassembled WGS sequence"/>
</dbReference>
<dbReference type="EMBL" id="ML178871">
    <property type="protein sequence ID" value="TFK95908.1"/>
    <property type="molecule type" value="Genomic_DNA"/>
</dbReference>
<proteinExistence type="predicted"/>
<evidence type="ECO:0000313" key="2">
    <source>
        <dbReference type="Proteomes" id="UP000305067"/>
    </source>
</evidence>
<reference evidence="1 2" key="1">
    <citation type="journal article" date="2019" name="Nat. Ecol. Evol.">
        <title>Megaphylogeny resolves global patterns of mushroom evolution.</title>
        <authorList>
            <person name="Varga T."/>
            <person name="Krizsan K."/>
            <person name="Foldi C."/>
            <person name="Dima B."/>
            <person name="Sanchez-Garcia M."/>
            <person name="Sanchez-Ramirez S."/>
            <person name="Szollosi G.J."/>
            <person name="Szarkandi J.G."/>
            <person name="Papp V."/>
            <person name="Albert L."/>
            <person name="Andreopoulos W."/>
            <person name="Angelini C."/>
            <person name="Antonin V."/>
            <person name="Barry K.W."/>
            <person name="Bougher N.L."/>
            <person name="Buchanan P."/>
            <person name="Buyck B."/>
            <person name="Bense V."/>
            <person name="Catcheside P."/>
            <person name="Chovatia M."/>
            <person name="Cooper J."/>
            <person name="Damon W."/>
            <person name="Desjardin D."/>
            <person name="Finy P."/>
            <person name="Geml J."/>
            <person name="Haridas S."/>
            <person name="Hughes K."/>
            <person name="Justo A."/>
            <person name="Karasinski D."/>
            <person name="Kautmanova I."/>
            <person name="Kiss B."/>
            <person name="Kocsube S."/>
            <person name="Kotiranta H."/>
            <person name="LaButti K.M."/>
            <person name="Lechner B.E."/>
            <person name="Liimatainen K."/>
            <person name="Lipzen A."/>
            <person name="Lukacs Z."/>
            <person name="Mihaltcheva S."/>
            <person name="Morgado L.N."/>
            <person name="Niskanen T."/>
            <person name="Noordeloos M.E."/>
            <person name="Ohm R.A."/>
            <person name="Ortiz-Santana B."/>
            <person name="Ovrebo C."/>
            <person name="Racz N."/>
            <person name="Riley R."/>
            <person name="Savchenko A."/>
            <person name="Shiryaev A."/>
            <person name="Soop K."/>
            <person name="Spirin V."/>
            <person name="Szebenyi C."/>
            <person name="Tomsovsky M."/>
            <person name="Tulloss R.E."/>
            <person name="Uehling J."/>
            <person name="Grigoriev I.V."/>
            <person name="Vagvolgyi C."/>
            <person name="Papp T."/>
            <person name="Martin F.M."/>
            <person name="Miettinen O."/>
            <person name="Hibbett D.S."/>
            <person name="Nagy L.G."/>
        </authorList>
    </citation>
    <scope>NUCLEOTIDE SEQUENCE [LARGE SCALE GENOMIC DNA]</scope>
    <source>
        <strain evidence="1 2">CBS 309.79</strain>
    </source>
</reference>
<dbReference type="CDD" id="cd07822">
    <property type="entry name" value="SRPBCC_4"/>
    <property type="match status" value="1"/>
</dbReference>
<organism evidence="1 2">
    <name type="scientific">Pterulicium gracile</name>
    <dbReference type="NCBI Taxonomy" id="1884261"/>
    <lineage>
        <taxon>Eukaryota</taxon>
        <taxon>Fungi</taxon>
        <taxon>Dikarya</taxon>
        <taxon>Basidiomycota</taxon>
        <taxon>Agaricomycotina</taxon>
        <taxon>Agaricomycetes</taxon>
        <taxon>Agaricomycetidae</taxon>
        <taxon>Agaricales</taxon>
        <taxon>Pleurotineae</taxon>
        <taxon>Pterulaceae</taxon>
        <taxon>Pterulicium</taxon>
    </lineage>
</organism>